<protein>
    <submittedName>
        <fullName evidence="2">Uncharacterized protein</fullName>
    </submittedName>
</protein>
<name>A0A292PT68_9PEZI</name>
<evidence type="ECO:0000313" key="3">
    <source>
        <dbReference type="Proteomes" id="UP001412239"/>
    </source>
</evidence>
<keyword evidence="3" id="KW-1185">Reference proteome</keyword>
<proteinExistence type="predicted"/>
<feature type="compositionally biased region" description="Polar residues" evidence="1">
    <location>
        <begin position="1"/>
        <end position="15"/>
    </location>
</feature>
<feature type="region of interest" description="Disordered" evidence="1">
    <location>
        <begin position="44"/>
        <end position="83"/>
    </location>
</feature>
<reference evidence="2" key="1">
    <citation type="submission" date="2015-10" db="EMBL/GenBank/DDBJ databases">
        <authorList>
            <person name="Regsiter A."/>
            <person name="william w."/>
        </authorList>
    </citation>
    <scope>NUCLEOTIDE SEQUENCE</scope>
    <source>
        <strain evidence="2">Montdore</strain>
    </source>
</reference>
<organism evidence="2 3">
    <name type="scientific">Tuber aestivum</name>
    <name type="common">summer truffle</name>
    <dbReference type="NCBI Taxonomy" id="59557"/>
    <lineage>
        <taxon>Eukaryota</taxon>
        <taxon>Fungi</taxon>
        <taxon>Dikarya</taxon>
        <taxon>Ascomycota</taxon>
        <taxon>Pezizomycotina</taxon>
        <taxon>Pezizomycetes</taxon>
        <taxon>Pezizales</taxon>
        <taxon>Tuberaceae</taxon>
        <taxon>Tuber</taxon>
    </lineage>
</organism>
<feature type="region of interest" description="Disordered" evidence="1">
    <location>
        <begin position="221"/>
        <end position="284"/>
    </location>
</feature>
<feature type="region of interest" description="Disordered" evidence="1">
    <location>
        <begin position="106"/>
        <end position="207"/>
    </location>
</feature>
<feature type="compositionally biased region" description="Acidic residues" evidence="1">
    <location>
        <begin position="113"/>
        <end position="129"/>
    </location>
</feature>
<sequence>MEPTTATTVNGNIQRTPPPSPPASIDTDAKMAIYTSTSTLFSPLKRKRESLPPPPLQAGWLEEGEGVGGGRGREPEGSLHSGRLARQLEGLSLGRVKFPFGAEMACGDGAVVDGDDRDEGGEEEEEAGDEQVVGKRTRLVSPPLTLGRGGGCGSSSDEEAGNAPAPHSMQGRREGAAEGGEEEEEEEEEDSDWGLSGVGVKPSARQSYIRAQKKLQQIREYKTRVSKEAREKRSWERRRRKSFTNTNSGSATVAAVTKGLAHRSEGEEDEEGCRRRRKRVHFDI</sequence>
<feature type="region of interest" description="Disordered" evidence="1">
    <location>
        <begin position="1"/>
        <end position="25"/>
    </location>
</feature>
<feature type="compositionally biased region" description="Basic residues" evidence="1">
    <location>
        <begin position="274"/>
        <end position="284"/>
    </location>
</feature>
<dbReference type="AlphaFoldDB" id="A0A292PT68"/>
<evidence type="ECO:0000313" key="2">
    <source>
        <dbReference type="EMBL" id="CUS09663.1"/>
    </source>
</evidence>
<dbReference type="EMBL" id="LN891072">
    <property type="protein sequence ID" value="CUS09663.1"/>
    <property type="molecule type" value="Genomic_DNA"/>
</dbReference>
<accession>A0A292PT68</accession>
<evidence type="ECO:0000256" key="1">
    <source>
        <dbReference type="SAM" id="MobiDB-lite"/>
    </source>
</evidence>
<feature type="compositionally biased region" description="Acidic residues" evidence="1">
    <location>
        <begin position="179"/>
        <end position="192"/>
    </location>
</feature>
<feature type="compositionally biased region" description="Basic and acidic residues" evidence="1">
    <location>
        <begin position="221"/>
        <end position="234"/>
    </location>
</feature>
<dbReference type="Proteomes" id="UP001412239">
    <property type="component" value="Unassembled WGS sequence"/>
</dbReference>
<gene>
    <name evidence="2" type="ORF">GSTUAT00006210001</name>
</gene>